<protein>
    <submittedName>
        <fullName evidence="2">Uncharacterized protein</fullName>
    </submittedName>
</protein>
<accession>A0A0A7I5T3</accession>
<keyword evidence="1" id="KW-1133">Transmembrane helix</keyword>
<reference evidence="2 3" key="1">
    <citation type="journal article" date="2015" name="Genome Announc.">
        <title>Complete and Assembled Genome Sequence of Bifidobacterium kashiwanohense PV20-2, Isolated from the Feces of an Anemic Kenyan Infant.</title>
        <authorList>
            <person name="Vazquez-Gutierrez P."/>
            <person name="Lacroix C."/>
            <person name="Chassard C."/>
            <person name="Klumpp J."/>
            <person name="Jans C."/>
            <person name="Stevens M.J."/>
        </authorList>
    </citation>
    <scope>NUCLEOTIDE SEQUENCE [LARGE SCALE GENOMIC DNA]</scope>
    <source>
        <strain evidence="2 3">PV20-2</strain>
    </source>
</reference>
<keyword evidence="1" id="KW-0812">Transmembrane</keyword>
<dbReference type="HOGENOM" id="CLU_066172_0_0_11"/>
<dbReference type="STRING" id="1447716.AH68_03035"/>
<feature type="transmembrane region" description="Helical" evidence="1">
    <location>
        <begin position="283"/>
        <end position="303"/>
    </location>
</feature>
<dbReference type="EMBL" id="CP007456">
    <property type="protein sequence ID" value="AIZ14194.1"/>
    <property type="molecule type" value="Genomic_DNA"/>
</dbReference>
<keyword evidence="1" id="KW-0472">Membrane</keyword>
<dbReference type="RefSeq" id="WP_039197514.1">
    <property type="nucleotide sequence ID" value="NZ_CP007456.1"/>
</dbReference>
<proteinExistence type="predicted"/>
<sequence>MKLSSICSEAWRNILNGSSHCVLAILVLTFLTVGSSSFEILTSANILRQASQYKASGGNIMVLSAEGGVDGQACERLSELNDVQASGAIRESDQLIASALPDTKIPGYTVTAGFAQVLHAREHTESQGVLISDELAKTLGLQAGNELALKDGRHARIRGTYAYPDDGRTPGYSYAILSPTASAGTFDSCWVSVWPQTDSTQSAIWSVLTPSAKSDKNSSITLGQLNSSLGTIFDGQSLYRARTSKMLPAMAVCVGFALGYAIIRIRRLGIASALHCGVSKVALLLQICIESLLIILIAAVITISLADMAVIQYIDAIDRQQVLLAALCPSITGFASYFLGTLACTLVIKERHLFIFFKER</sequence>
<evidence type="ECO:0000313" key="2">
    <source>
        <dbReference type="EMBL" id="AIZ14194.1"/>
    </source>
</evidence>
<dbReference type="Proteomes" id="UP000030625">
    <property type="component" value="Chromosome"/>
</dbReference>
<organism evidence="2 3">
    <name type="scientific">Bifidobacterium catenulatum PV20-2</name>
    <dbReference type="NCBI Taxonomy" id="1447716"/>
    <lineage>
        <taxon>Bacteria</taxon>
        <taxon>Bacillati</taxon>
        <taxon>Actinomycetota</taxon>
        <taxon>Actinomycetes</taxon>
        <taxon>Bifidobacteriales</taxon>
        <taxon>Bifidobacteriaceae</taxon>
        <taxon>Bifidobacterium</taxon>
    </lineage>
</organism>
<dbReference type="OrthoDB" id="3716589at2"/>
<dbReference type="AlphaFoldDB" id="A0A0A7I5T3"/>
<gene>
    <name evidence="2" type="ORF">AH68_03035</name>
</gene>
<dbReference type="KEGG" id="bka:AH68_03035"/>
<feature type="transmembrane region" description="Helical" evidence="1">
    <location>
        <begin position="246"/>
        <end position="263"/>
    </location>
</feature>
<evidence type="ECO:0000313" key="3">
    <source>
        <dbReference type="Proteomes" id="UP000030625"/>
    </source>
</evidence>
<evidence type="ECO:0000256" key="1">
    <source>
        <dbReference type="SAM" id="Phobius"/>
    </source>
</evidence>
<feature type="transmembrane region" description="Helical" evidence="1">
    <location>
        <begin position="323"/>
        <end position="348"/>
    </location>
</feature>
<name>A0A0A7I5T3_9BIFI</name>